<organism evidence="5 8">
    <name type="scientific">Didymodactylos carnosus</name>
    <dbReference type="NCBI Taxonomy" id="1234261"/>
    <lineage>
        <taxon>Eukaryota</taxon>
        <taxon>Metazoa</taxon>
        <taxon>Spiralia</taxon>
        <taxon>Gnathifera</taxon>
        <taxon>Rotifera</taxon>
        <taxon>Eurotatoria</taxon>
        <taxon>Bdelloidea</taxon>
        <taxon>Philodinida</taxon>
        <taxon>Philodinidae</taxon>
        <taxon>Didymodactylos</taxon>
    </lineage>
</organism>
<dbReference type="OrthoDB" id="63267at2759"/>
<evidence type="ECO:0000313" key="8">
    <source>
        <dbReference type="Proteomes" id="UP000663829"/>
    </source>
</evidence>
<dbReference type="EMBL" id="CAJOBA010036317">
    <property type="protein sequence ID" value="CAF4020781.1"/>
    <property type="molecule type" value="Genomic_DNA"/>
</dbReference>
<evidence type="ECO:0000313" key="6">
    <source>
        <dbReference type="EMBL" id="CAF4020781.1"/>
    </source>
</evidence>
<dbReference type="GO" id="GO:0016020">
    <property type="term" value="C:membrane"/>
    <property type="evidence" value="ECO:0007669"/>
    <property type="project" value="TreeGrafter"/>
</dbReference>
<dbReference type="Pfam" id="PF00168">
    <property type="entry name" value="C2"/>
    <property type="match status" value="1"/>
</dbReference>
<dbReference type="InterPro" id="IPR000008">
    <property type="entry name" value="C2_dom"/>
</dbReference>
<sequence length="123" mass="13935">MTTLIVTIIAGKNLKDEDMGAGKNDAYVEVYVDDDYKQRTKTINDSNNPKWNDQMDFNLNGNERHLHLHVYDQDTGSDDSIGSAQIDLQEIRQGGYNKWVPIHDHGFGRLGKDGQVHVKAHIN</sequence>
<dbReference type="GO" id="GO:0005509">
    <property type="term" value="F:calcium ion binding"/>
    <property type="evidence" value="ECO:0007669"/>
    <property type="project" value="TreeGrafter"/>
</dbReference>
<dbReference type="PANTHER" id="PTHR45911">
    <property type="entry name" value="C2 DOMAIN-CONTAINING PROTEIN"/>
    <property type="match status" value="1"/>
</dbReference>
<dbReference type="EMBL" id="CAJNOQ010015432">
    <property type="protein sequence ID" value="CAF1361348.1"/>
    <property type="molecule type" value="Genomic_DNA"/>
</dbReference>
<dbReference type="SUPFAM" id="SSF49562">
    <property type="entry name" value="C2 domain (Calcium/lipid-binding domain, CaLB)"/>
    <property type="match status" value="1"/>
</dbReference>
<evidence type="ECO:0000313" key="5">
    <source>
        <dbReference type="EMBL" id="CAF1361348.1"/>
    </source>
</evidence>
<dbReference type="PROSITE" id="PS50004">
    <property type="entry name" value="C2"/>
    <property type="match status" value="1"/>
</dbReference>
<evidence type="ECO:0000313" key="7">
    <source>
        <dbReference type="EMBL" id="CAF4240068.1"/>
    </source>
</evidence>
<dbReference type="Gene3D" id="2.60.40.150">
    <property type="entry name" value="C2 domain"/>
    <property type="match status" value="1"/>
</dbReference>
<dbReference type="CDD" id="cd00030">
    <property type="entry name" value="C2"/>
    <property type="match status" value="1"/>
</dbReference>
<feature type="domain" description="C2" evidence="3">
    <location>
        <begin position="1"/>
        <end position="100"/>
    </location>
</feature>
<dbReference type="Proteomes" id="UP000681722">
    <property type="component" value="Unassembled WGS sequence"/>
</dbReference>
<evidence type="ECO:0000256" key="2">
    <source>
        <dbReference type="ARBA" id="ARBA00022837"/>
    </source>
</evidence>
<comment type="caution">
    <text evidence="5">The sequence shown here is derived from an EMBL/GenBank/DDBJ whole genome shotgun (WGS) entry which is preliminary data.</text>
</comment>
<dbReference type="EMBL" id="CAJOBC010070225">
    <property type="protein sequence ID" value="CAF4240068.1"/>
    <property type="molecule type" value="Genomic_DNA"/>
</dbReference>
<proteinExistence type="predicted"/>
<keyword evidence="2" id="KW-0106">Calcium</keyword>
<protein>
    <recommendedName>
        <fullName evidence="3">C2 domain-containing protein</fullName>
    </recommendedName>
</protein>
<keyword evidence="8" id="KW-1185">Reference proteome</keyword>
<dbReference type="Proteomes" id="UP000663829">
    <property type="component" value="Unassembled WGS sequence"/>
</dbReference>
<dbReference type="EMBL" id="CAJNOK010014777">
    <property type="protein sequence ID" value="CAF1211744.1"/>
    <property type="molecule type" value="Genomic_DNA"/>
</dbReference>
<reference evidence="5" key="1">
    <citation type="submission" date="2021-02" db="EMBL/GenBank/DDBJ databases">
        <authorList>
            <person name="Nowell W R."/>
        </authorList>
    </citation>
    <scope>NUCLEOTIDE SEQUENCE</scope>
</reference>
<evidence type="ECO:0000259" key="3">
    <source>
        <dbReference type="PROSITE" id="PS50004"/>
    </source>
</evidence>
<evidence type="ECO:0000313" key="4">
    <source>
        <dbReference type="EMBL" id="CAF1211744.1"/>
    </source>
</evidence>
<accession>A0A815I1A1</accession>
<keyword evidence="1" id="KW-0479">Metal-binding</keyword>
<dbReference type="AlphaFoldDB" id="A0A815I1A1"/>
<dbReference type="PANTHER" id="PTHR45911:SF4">
    <property type="entry name" value="MULTIPLE C2 AND TRANSMEMBRANE DOMAIN-CONTAINING PROTEIN"/>
    <property type="match status" value="1"/>
</dbReference>
<dbReference type="Proteomes" id="UP000677228">
    <property type="component" value="Unassembled WGS sequence"/>
</dbReference>
<evidence type="ECO:0000256" key="1">
    <source>
        <dbReference type="ARBA" id="ARBA00022723"/>
    </source>
</evidence>
<dbReference type="Proteomes" id="UP000682733">
    <property type="component" value="Unassembled WGS sequence"/>
</dbReference>
<dbReference type="InterPro" id="IPR035892">
    <property type="entry name" value="C2_domain_sf"/>
</dbReference>
<name>A0A815I1A1_9BILA</name>
<dbReference type="SMART" id="SM00239">
    <property type="entry name" value="C2"/>
    <property type="match status" value="1"/>
</dbReference>
<gene>
    <name evidence="5" type="ORF">GPM918_LOCUS31397</name>
    <name evidence="4" type="ORF">OVA965_LOCUS24486</name>
    <name evidence="7" type="ORF">SRO942_LOCUS32040</name>
    <name evidence="6" type="ORF">TMI583_LOCUS25213</name>
</gene>